<organism evidence="1 2">
    <name type="scientific">Tunturiibacter lichenicola</name>
    <dbReference type="NCBI Taxonomy" id="2051959"/>
    <lineage>
        <taxon>Bacteria</taxon>
        <taxon>Pseudomonadati</taxon>
        <taxon>Acidobacteriota</taxon>
        <taxon>Terriglobia</taxon>
        <taxon>Terriglobales</taxon>
        <taxon>Acidobacteriaceae</taxon>
        <taxon>Tunturiibacter</taxon>
    </lineage>
</organism>
<dbReference type="SUPFAM" id="SSF53448">
    <property type="entry name" value="Nucleotide-diphospho-sugar transferases"/>
    <property type="match status" value="1"/>
</dbReference>
<dbReference type="InterPro" id="IPR021067">
    <property type="entry name" value="Glycosyltransferase"/>
</dbReference>
<dbReference type="PANTHER" id="PTHR34496">
    <property type="entry name" value="GLCNAC TRANSFERASE-RELATED"/>
    <property type="match status" value="1"/>
</dbReference>
<dbReference type="PANTHER" id="PTHR34496:SF10">
    <property type="entry name" value="GLCNAC TRANSFERASE"/>
    <property type="match status" value="1"/>
</dbReference>
<comment type="caution">
    <text evidence="1">The sequence shown here is derived from an EMBL/GenBank/DDBJ whole genome shotgun (WGS) entry which is preliminary data.</text>
</comment>
<dbReference type="InterPro" id="IPR029044">
    <property type="entry name" value="Nucleotide-diphossugar_trans"/>
</dbReference>
<proteinExistence type="predicted"/>
<accession>A0A852VEV8</accession>
<evidence type="ECO:0008006" key="3">
    <source>
        <dbReference type="Google" id="ProtNLM"/>
    </source>
</evidence>
<protein>
    <recommendedName>
        <fullName evidence="3">Glycosyltransferase (GlcNAc)</fullName>
    </recommendedName>
</protein>
<sequence>MALNEANHLIFVSIAAYRDPQLVPTIEDCIVKARYPERLRFGICWQHDPKEDTLPFRNDDCFRVLAVDWRESKGACWARSEVMKLWRGEDWFLQVDSHCRFAWDWDVKLLDEIGQTGSAKPILSTYASPFTPGGNEVLLDGPLQMAFQGFTEDGIPHMKPLAIADWQNLTKPRRARFLSAGFLFAPGTFVDEIGYDPELYFLGEEAAMTLRAFTSGYDLFHPQETIVWHDYGRPTAPKHWGDHTEDTEGKTGRVWHELDSLSKEKVRRLLAGQPVESYGLGSARSLEEYEAYAGLSFKLRKAQDYTVRGGEPPNPEAAEDWTGQIFRWMVRITFDRSALPAAAFDDAEFWYVGVKDESGAEIYRQDIPQSQLVALPSGESKIVLICEFESGAIPAAWTVWPVSRSLGWLTRIEDTLGDVDYAIVHEDDAE</sequence>
<dbReference type="Proteomes" id="UP000564385">
    <property type="component" value="Unassembled WGS sequence"/>
</dbReference>
<dbReference type="EMBL" id="JACCCU010000001">
    <property type="protein sequence ID" value="NYF89469.1"/>
    <property type="molecule type" value="Genomic_DNA"/>
</dbReference>
<dbReference type="Pfam" id="PF11397">
    <property type="entry name" value="GlcNAc"/>
    <property type="match status" value="2"/>
</dbReference>
<evidence type="ECO:0000313" key="2">
    <source>
        <dbReference type="Proteomes" id="UP000564385"/>
    </source>
</evidence>
<reference evidence="1 2" key="1">
    <citation type="submission" date="2020-07" db="EMBL/GenBank/DDBJ databases">
        <title>Genomic Encyclopedia of Type Strains, Phase IV (KMG-V): Genome sequencing to study the core and pangenomes of soil and plant-associated prokaryotes.</title>
        <authorList>
            <person name="Whitman W."/>
        </authorList>
    </citation>
    <scope>NUCLEOTIDE SEQUENCE [LARGE SCALE GENOMIC DNA]</scope>
    <source>
        <strain evidence="1 2">M8UP22</strain>
    </source>
</reference>
<gene>
    <name evidence="1" type="ORF">HDF08_001536</name>
</gene>
<dbReference type="AlphaFoldDB" id="A0A852VEV8"/>
<name>A0A852VEV8_9BACT</name>
<evidence type="ECO:0000313" key="1">
    <source>
        <dbReference type="EMBL" id="NYF89469.1"/>
    </source>
</evidence>